<dbReference type="PRINTS" id="PR00111">
    <property type="entry name" value="ABHYDROLASE"/>
</dbReference>
<gene>
    <name evidence="2" type="ORF">SAMN04488085_10977</name>
</gene>
<dbReference type="Proteomes" id="UP000199152">
    <property type="component" value="Unassembled WGS sequence"/>
</dbReference>
<dbReference type="PANTHER" id="PTHR43798:SF33">
    <property type="entry name" value="HYDROLASE, PUTATIVE (AFU_ORTHOLOGUE AFUA_2G14860)-RELATED"/>
    <property type="match status" value="1"/>
</dbReference>
<dbReference type="SUPFAM" id="SSF53474">
    <property type="entry name" value="alpha/beta-Hydrolases"/>
    <property type="match status" value="1"/>
</dbReference>
<feature type="domain" description="AB hydrolase-1" evidence="1">
    <location>
        <begin position="33"/>
        <end position="266"/>
    </location>
</feature>
<dbReference type="InterPro" id="IPR000073">
    <property type="entry name" value="AB_hydrolase_1"/>
</dbReference>
<dbReference type="InterPro" id="IPR050266">
    <property type="entry name" value="AB_hydrolase_sf"/>
</dbReference>
<dbReference type="RefSeq" id="WP_091326090.1">
    <property type="nucleotide sequence ID" value="NZ_FOSW01000009.1"/>
</dbReference>
<proteinExistence type="predicted"/>
<dbReference type="Pfam" id="PF00561">
    <property type="entry name" value="Abhydrolase_1"/>
    <property type="match status" value="1"/>
</dbReference>
<dbReference type="EMBL" id="FOSW01000009">
    <property type="protein sequence ID" value="SFL30994.1"/>
    <property type="molecule type" value="Genomic_DNA"/>
</dbReference>
<reference evidence="2 3" key="1">
    <citation type="submission" date="2016-10" db="EMBL/GenBank/DDBJ databases">
        <authorList>
            <person name="de Groot N.N."/>
        </authorList>
    </citation>
    <scope>NUCLEOTIDE SEQUENCE [LARGE SCALE GENOMIC DNA]</scope>
    <source>
        <strain evidence="2 3">DSM 45317</strain>
    </source>
</reference>
<dbReference type="GO" id="GO:0016787">
    <property type="term" value="F:hydrolase activity"/>
    <property type="evidence" value="ECO:0007669"/>
    <property type="project" value="UniProtKB-KW"/>
</dbReference>
<keyword evidence="2" id="KW-0378">Hydrolase</keyword>
<evidence type="ECO:0000259" key="1">
    <source>
        <dbReference type="Pfam" id="PF00561"/>
    </source>
</evidence>
<dbReference type="OrthoDB" id="9801162at2"/>
<dbReference type="Gene3D" id="3.40.50.1820">
    <property type="entry name" value="alpha/beta hydrolase"/>
    <property type="match status" value="1"/>
</dbReference>
<dbReference type="GO" id="GO:0016020">
    <property type="term" value="C:membrane"/>
    <property type="evidence" value="ECO:0007669"/>
    <property type="project" value="TreeGrafter"/>
</dbReference>
<dbReference type="STRING" id="504800.SAMN04488085_10977"/>
<dbReference type="PANTHER" id="PTHR43798">
    <property type="entry name" value="MONOACYLGLYCEROL LIPASE"/>
    <property type="match status" value="1"/>
</dbReference>
<sequence length="280" mass="30532">MTQVVATLSEEGTSHSVQAGPYRVHYHEAGQGPAVIMLHGGGPGATAWSNFSGNLGPFAEQHRTLLVDMLGFGGSESVVFDAEPATTVRARALRDLMDALGIERASFVGNSMGGTTAMAFAVDHPERTERLVLVGAAGMTRTVVVPQPTEGHRRLAEAGANPSVETMQALVDTMLFDPALLPREALEERVRAARNESHRDAAARSTAPWRDQTDEFSRIRARTLIVWGREDRVNPLEIALQLLRDIPDSRLHVFRRCGHWAQIEHAAEFNRVALDFLAAA</sequence>
<dbReference type="FunCoup" id="A0A1I4GLP4">
    <property type="interactions" value="88"/>
</dbReference>
<organism evidence="2 3">
    <name type="scientific">Geodermatophilus ruber</name>
    <dbReference type="NCBI Taxonomy" id="504800"/>
    <lineage>
        <taxon>Bacteria</taxon>
        <taxon>Bacillati</taxon>
        <taxon>Actinomycetota</taxon>
        <taxon>Actinomycetes</taxon>
        <taxon>Geodermatophilales</taxon>
        <taxon>Geodermatophilaceae</taxon>
        <taxon>Geodermatophilus</taxon>
    </lineage>
</organism>
<dbReference type="InParanoid" id="A0A1I4GLP4"/>
<evidence type="ECO:0000313" key="2">
    <source>
        <dbReference type="EMBL" id="SFL30994.1"/>
    </source>
</evidence>
<protein>
    <submittedName>
        <fullName evidence="2">4,5:9,10-diseco-3-hydroxy-5,9,17-trioxoandrosta-1(10),2-diene-4-oate hydrolase</fullName>
    </submittedName>
</protein>
<name>A0A1I4GLP4_9ACTN</name>
<keyword evidence="3" id="KW-1185">Reference proteome</keyword>
<accession>A0A1I4GLP4</accession>
<dbReference type="AlphaFoldDB" id="A0A1I4GLP4"/>
<evidence type="ECO:0000313" key="3">
    <source>
        <dbReference type="Proteomes" id="UP000199152"/>
    </source>
</evidence>
<dbReference type="InterPro" id="IPR029058">
    <property type="entry name" value="AB_hydrolase_fold"/>
</dbReference>